<dbReference type="InterPro" id="IPR052016">
    <property type="entry name" value="Bact_Sigma-Reg"/>
</dbReference>
<dbReference type="SMART" id="SM00448">
    <property type="entry name" value="REC"/>
    <property type="match status" value="1"/>
</dbReference>
<dbReference type="PANTHER" id="PTHR43156">
    <property type="entry name" value="STAGE II SPORULATION PROTEIN E-RELATED"/>
    <property type="match status" value="1"/>
</dbReference>
<keyword evidence="2" id="KW-0597">Phosphoprotein</keyword>
<comment type="caution">
    <text evidence="4">The sequence shown here is derived from an EMBL/GenBank/DDBJ whole genome shotgun (WGS) entry which is preliminary data.</text>
</comment>
<evidence type="ECO:0000256" key="1">
    <source>
        <dbReference type="ARBA" id="ARBA00022801"/>
    </source>
</evidence>
<dbReference type="InterPro" id="IPR001932">
    <property type="entry name" value="PPM-type_phosphatase-like_dom"/>
</dbReference>
<feature type="modified residue" description="4-aspartylphosphate" evidence="2">
    <location>
        <position position="74"/>
    </location>
</feature>
<feature type="domain" description="Response regulatory" evidence="3">
    <location>
        <begin position="26"/>
        <end position="138"/>
    </location>
</feature>
<reference evidence="4 5" key="1">
    <citation type="submission" date="2023-06" db="EMBL/GenBank/DDBJ databases">
        <title>Cellulomonas sp. MW9 Whole genome sequence.</title>
        <authorList>
            <person name="Park S."/>
        </authorList>
    </citation>
    <scope>NUCLEOTIDE SEQUENCE [LARGE SCALE GENOMIC DNA]</scope>
    <source>
        <strain evidence="4 5">MW9</strain>
    </source>
</reference>
<name>A0ABT7S8X9_9CELL</name>
<dbReference type="Gene3D" id="3.40.50.2300">
    <property type="match status" value="1"/>
</dbReference>
<organism evidence="4 5">
    <name type="scientific">Cellulomonas edaphi</name>
    <dbReference type="NCBI Taxonomy" id="3053468"/>
    <lineage>
        <taxon>Bacteria</taxon>
        <taxon>Bacillati</taxon>
        <taxon>Actinomycetota</taxon>
        <taxon>Actinomycetes</taxon>
        <taxon>Micrococcales</taxon>
        <taxon>Cellulomonadaceae</taxon>
        <taxon>Cellulomonas</taxon>
    </lineage>
</organism>
<protein>
    <submittedName>
        <fullName evidence="4">SpoIIE family protein phosphatase</fullName>
    </submittedName>
</protein>
<dbReference type="PANTHER" id="PTHR43156:SF2">
    <property type="entry name" value="STAGE II SPORULATION PROTEIN E"/>
    <property type="match status" value="1"/>
</dbReference>
<evidence type="ECO:0000259" key="3">
    <source>
        <dbReference type="PROSITE" id="PS50110"/>
    </source>
</evidence>
<proteinExistence type="predicted"/>
<sequence>MTDAPAATGPVRDRPRSTVDDDRQIRLLLVEDDDGDAVLVSEHLQDAGLDVALTWVRTLDEAVASLDVDCVLLDLGLPDATGIPALERLLAAGAPAVVVLTGQSGGDTGVLAVAAGAQDYLVKDEVDGHRLSRAVRYAVQRRRLEATDRELYRSLVRAEETNRLERALLPTPMIRDERLEVRVGYRAGRDGVLGGDFYDVVERPDGTVLAIVGDVCGHGPDEAALGATLRTAWRTLVLTGTRPADIFGLLEVVLEAERPRPEVFTTVAMFVIPPGRRTADMYLAGHPVPLVLGPPSELPPTTRRGRALGIPVGGTWHAQVLDLGESWRLLMYTDGLLEATVGGGPERLGKAGLLGVVDRVLASETGPRPAADPAGLEDDLVGRVLRDVRALHGGDLVDDAAIVVLGWGE</sequence>
<dbReference type="Proteomes" id="UP001321453">
    <property type="component" value="Unassembled WGS sequence"/>
</dbReference>
<dbReference type="InterPro" id="IPR011006">
    <property type="entry name" value="CheY-like_superfamily"/>
</dbReference>
<dbReference type="Pfam" id="PF07228">
    <property type="entry name" value="SpoIIE"/>
    <property type="match status" value="1"/>
</dbReference>
<dbReference type="InterPro" id="IPR036457">
    <property type="entry name" value="PPM-type-like_dom_sf"/>
</dbReference>
<evidence type="ECO:0000313" key="5">
    <source>
        <dbReference type="Proteomes" id="UP001321453"/>
    </source>
</evidence>
<dbReference type="Pfam" id="PF00072">
    <property type="entry name" value="Response_reg"/>
    <property type="match status" value="1"/>
</dbReference>
<keyword evidence="1" id="KW-0378">Hydrolase</keyword>
<evidence type="ECO:0000313" key="4">
    <source>
        <dbReference type="EMBL" id="MDM7832041.1"/>
    </source>
</evidence>
<dbReference type="SMART" id="SM00331">
    <property type="entry name" value="PP2C_SIG"/>
    <property type="match status" value="1"/>
</dbReference>
<accession>A0ABT7S8X9</accession>
<keyword evidence="5" id="KW-1185">Reference proteome</keyword>
<dbReference type="PROSITE" id="PS50110">
    <property type="entry name" value="RESPONSE_REGULATORY"/>
    <property type="match status" value="1"/>
</dbReference>
<dbReference type="Gene3D" id="3.60.40.10">
    <property type="entry name" value="PPM-type phosphatase domain"/>
    <property type="match status" value="1"/>
</dbReference>
<gene>
    <name evidence="4" type="ORF">QRT05_11910</name>
</gene>
<dbReference type="EMBL" id="JAUCGR010000003">
    <property type="protein sequence ID" value="MDM7832041.1"/>
    <property type="molecule type" value="Genomic_DNA"/>
</dbReference>
<dbReference type="SUPFAM" id="SSF52172">
    <property type="entry name" value="CheY-like"/>
    <property type="match status" value="1"/>
</dbReference>
<dbReference type="RefSeq" id="WP_289447493.1">
    <property type="nucleotide sequence ID" value="NZ_JAUCGR010000003.1"/>
</dbReference>
<evidence type="ECO:0000256" key="2">
    <source>
        <dbReference type="PROSITE-ProRule" id="PRU00169"/>
    </source>
</evidence>
<dbReference type="InterPro" id="IPR001789">
    <property type="entry name" value="Sig_transdc_resp-reg_receiver"/>
</dbReference>